<keyword evidence="2" id="KW-1185">Reference proteome</keyword>
<protein>
    <submittedName>
        <fullName evidence="1">Uncharacterized protein</fullName>
    </submittedName>
</protein>
<reference evidence="1 2" key="1">
    <citation type="submission" date="2023-07" db="EMBL/GenBank/DDBJ databases">
        <title>Functional and genomic diversity of the sorghum phyllosphere microbiome.</title>
        <authorList>
            <person name="Shade A."/>
        </authorList>
    </citation>
    <scope>NUCLEOTIDE SEQUENCE [LARGE SCALE GENOMIC DNA]</scope>
    <source>
        <strain evidence="1 2">SORGH_AS_1207</strain>
    </source>
</reference>
<evidence type="ECO:0000313" key="2">
    <source>
        <dbReference type="Proteomes" id="UP001226691"/>
    </source>
</evidence>
<dbReference type="Proteomes" id="UP001226691">
    <property type="component" value="Unassembled WGS sequence"/>
</dbReference>
<evidence type="ECO:0000313" key="1">
    <source>
        <dbReference type="EMBL" id="MDQ1124919.1"/>
    </source>
</evidence>
<accession>A0ABU0TZ47</accession>
<sequence length="98" mass="10072">MASLDGAGAPECDLAGSTLALPDGASVTVPSVGGVIVSQGSNTPARSYHLVNWGVAGLGVALVEERQATGIWASTPEARDLQKDQLKVEDVDISRLQE</sequence>
<gene>
    <name evidence="1" type="ORF">QE412_003492</name>
</gene>
<organism evidence="1 2">
    <name type="scientific">Microbacterium trichothecenolyticum</name>
    <name type="common">Aureobacterium trichothecenolyticum</name>
    <dbReference type="NCBI Taxonomy" id="69370"/>
    <lineage>
        <taxon>Bacteria</taxon>
        <taxon>Bacillati</taxon>
        <taxon>Actinomycetota</taxon>
        <taxon>Actinomycetes</taxon>
        <taxon>Micrococcales</taxon>
        <taxon>Microbacteriaceae</taxon>
        <taxon>Microbacterium</taxon>
    </lineage>
</organism>
<proteinExistence type="predicted"/>
<dbReference type="EMBL" id="JAUTBF010000001">
    <property type="protein sequence ID" value="MDQ1124919.1"/>
    <property type="molecule type" value="Genomic_DNA"/>
</dbReference>
<comment type="caution">
    <text evidence="1">The sequence shown here is derived from an EMBL/GenBank/DDBJ whole genome shotgun (WGS) entry which is preliminary data.</text>
</comment>
<name>A0ABU0TZ47_MICTR</name>